<evidence type="ECO:0000313" key="3">
    <source>
        <dbReference type="Proteomes" id="UP000011200"/>
    </source>
</evidence>
<reference evidence="2 3" key="1">
    <citation type="journal article" date="2013" name="Genome Announc.">
        <title>Draft genome sequence of MKD8, a conjugal recipient Mycobacterium smegmatis strain.</title>
        <authorList>
            <person name="Gray T.A."/>
            <person name="Palumbo M.J."/>
            <person name="Derbyshire K.M."/>
        </authorList>
    </citation>
    <scope>NUCLEOTIDE SEQUENCE [LARGE SCALE GENOMIC DNA]</scope>
    <source>
        <strain evidence="2 3">MKD8</strain>
    </source>
</reference>
<reference evidence="3" key="2">
    <citation type="submission" date="2018-03" db="EMBL/GenBank/DDBJ databases">
        <authorList>
            <person name="Derbyshire K."/>
            <person name="Gray T.A."/>
            <person name="Champion M."/>
        </authorList>
    </citation>
    <scope>NUCLEOTIDE SEQUENCE [LARGE SCALE GENOMIC DNA]</scope>
    <source>
        <strain evidence="3">MKD8</strain>
    </source>
</reference>
<feature type="transmembrane region" description="Helical" evidence="1">
    <location>
        <begin position="84"/>
        <end position="103"/>
    </location>
</feature>
<keyword evidence="1" id="KW-0472">Membrane</keyword>
<keyword evidence="1" id="KW-0812">Transmembrane</keyword>
<dbReference type="RefSeq" id="WP_036453597.1">
    <property type="nucleotide sequence ID" value="NZ_CP027541.1"/>
</dbReference>
<dbReference type="AlphaFoldDB" id="A0A2U9PVK1"/>
<keyword evidence="1" id="KW-1133">Transmembrane helix</keyword>
<gene>
    <name evidence="2" type="ORF">D806_048610</name>
</gene>
<dbReference type="EMBL" id="CP027541">
    <property type="protein sequence ID" value="AWT55812.1"/>
    <property type="molecule type" value="Genomic_DNA"/>
</dbReference>
<feature type="transmembrane region" description="Helical" evidence="1">
    <location>
        <begin position="57"/>
        <end position="78"/>
    </location>
</feature>
<evidence type="ECO:0008006" key="4">
    <source>
        <dbReference type="Google" id="ProtNLM"/>
    </source>
</evidence>
<proteinExistence type="predicted"/>
<evidence type="ECO:0000256" key="1">
    <source>
        <dbReference type="SAM" id="Phobius"/>
    </source>
</evidence>
<protein>
    <recommendedName>
        <fullName evidence="4">Transmembrane protein</fullName>
    </recommendedName>
</protein>
<sequence length="162" mass="17582">MTDPLSAQIAVSGISKALRTEGYEDDDAEKLARIAHAQSIAMLADELRLFRARQASFRLRVTMWLFFGAALAAGGSILVWSGSAYGIAVSFLGLIGALLATVLQRRHYRFVNAVMADYAERLRAFVGESEQAGASKYSQLEAAEDFAIAVADLTAHREPGRE</sequence>
<accession>A0A2U9PVK1</accession>
<dbReference type="Proteomes" id="UP000011200">
    <property type="component" value="Chromosome"/>
</dbReference>
<organism evidence="2 3">
    <name type="scientific">Mycolicibacterium smegmatis (strain MKD8)</name>
    <name type="common">Mycobacterium smegmatis</name>
    <dbReference type="NCBI Taxonomy" id="1214915"/>
    <lineage>
        <taxon>Bacteria</taxon>
        <taxon>Bacillati</taxon>
        <taxon>Actinomycetota</taxon>
        <taxon>Actinomycetes</taxon>
        <taxon>Mycobacteriales</taxon>
        <taxon>Mycobacteriaceae</taxon>
        <taxon>Mycolicibacterium</taxon>
    </lineage>
</organism>
<evidence type="ECO:0000313" key="2">
    <source>
        <dbReference type="EMBL" id="AWT55812.1"/>
    </source>
</evidence>
<name>A0A2U9PVK1_MYCSE</name>